<gene>
    <name evidence="1" type="ORF">CY34DRAFT_17094</name>
</gene>
<keyword evidence="2" id="KW-1185">Reference proteome</keyword>
<dbReference type="Proteomes" id="UP000054485">
    <property type="component" value="Unassembled WGS sequence"/>
</dbReference>
<dbReference type="OrthoDB" id="2670039at2759"/>
<evidence type="ECO:0000313" key="1">
    <source>
        <dbReference type="EMBL" id="KIK35324.1"/>
    </source>
</evidence>
<proteinExistence type="predicted"/>
<dbReference type="EMBL" id="KN835637">
    <property type="protein sequence ID" value="KIK35324.1"/>
    <property type="molecule type" value="Genomic_DNA"/>
</dbReference>
<evidence type="ECO:0000313" key="2">
    <source>
        <dbReference type="Proteomes" id="UP000054485"/>
    </source>
</evidence>
<protein>
    <submittedName>
        <fullName evidence="1">Uncharacterized protein</fullName>
    </submittedName>
</protein>
<dbReference type="InParanoid" id="A0A0D0AB47"/>
<dbReference type="AlphaFoldDB" id="A0A0D0AB47"/>
<sequence>MARPVVHKTPEVKLQASRERHRCHYAKDNILQRRRVLRSSKTKESEAVKKLSKELLKAVAKALHHGDDDV</sequence>
<organism evidence="1 2">
    <name type="scientific">Suillus luteus UH-Slu-Lm8-n1</name>
    <dbReference type="NCBI Taxonomy" id="930992"/>
    <lineage>
        <taxon>Eukaryota</taxon>
        <taxon>Fungi</taxon>
        <taxon>Dikarya</taxon>
        <taxon>Basidiomycota</taxon>
        <taxon>Agaricomycotina</taxon>
        <taxon>Agaricomycetes</taxon>
        <taxon>Agaricomycetidae</taxon>
        <taxon>Boletales</taxon>
        <taxon>Suillineae</taxon>
        <taxon>Suillaceae</taxon>
        <taxon>Suillus</taxon>
    </lineage>
</organism>
<dbReference type="HOGENOM" id="CLU_2759511_0_0_1"/>
<name>A0A0D0AB47_9AGAM</name>
<reference evidence="1 2" key="1">
    <citation type="submission" date="2014-04" db="EMBL/GenBank/DDBJ databases">
        <authorList>
            <consortium name="DOE Joint Genome Institute"/>
            <person name="Kuo A."/>
            <person name="Ruytinx J."/>
            <person name="Rineau F."/>
            <person name="Colpaert J."/>
            <person name="Kohler A."/>
            <person name="Nagy L.G."/>
            <person name="Floudas D."/>
            <person name="Copeland A."/>
            <person name="Barry K.W."/>
            <person name="Cichocki N."/>
            <person name="Veneault-Fourrey C."/>
            <person name="LaButti K."/>
            <person name="Lindquist E.A."/>
            <person name="Lipzen A."/>
            <person name="Lundell T."/>
            <person name="Morin E."/>
            <person name="Murat C."/>
            <person name="Sun H."/>
            <person name="Tunlid A."/>
            <person name="Henrissat B."/>
            <person name="Grigoriev I.V."/>
            <person name="Hibbett D.S."/>
            <person name="Martin F."/>
            <person name="Nordberg H.P."/>
            <person name="Cantor M.N."/>
            <person name="Hua S.X."/>
        </authorList>
    </citation>
    <scope>NUCLEOTIDE SEQUENCE [LARGE SCALE GENOMIC DNA]</scope>
    <source>
        <strain evidence="1 2">UH-Slu-Lm8-n1</strain>
    </source>
</reference>
<reference evidence="2" key="2">
    <citation type="submission" date="2015-01" db="EMBL/GenBank/DDBJ databases">
        <title>Evolutionary Origins and Diversification of the Mycorrhizal Mutualists.</title>
        <authorList>
            <consortium name="DOE Joint Genome Institute"/>
            <consortium name="Mycorrhizal Genomics Consortium"/>
            <person name="Kohler A."/>
            <person name="Kuo A."/>
            <person name="Nagy L.G."/>
            <person name="Floudas D."/>
            <person name="Copeland A."/>
            <person name="Barry K.W."/>
            <person name="Cichocki N."/>
            <person name="Veneault-Fourrey C."/>
            <person name="LaButti K."/>
            <person name="Lindquist E.A."/>
            <person name="Lipzen A."/>
            <person name="Lundell T."/>
            <person name="Morin E."/>
            <person name="Murat C."/>
            <person name="Riley R."/>
            <person name="Ohm R."/>
            <person name="Sun H."/>
            <person name="Tunlid A."/>
            <person name="Henrissat B."/>
            <person name="Grigoriev I.V."/>
            <person name="Hibbett D.S."/>
            <person name="Martin F."/>
        </authorList>
    </citation>
    <scope>NUCLEOTIDE SEQUENCE [LARGE SCALE GENOMIC DNA]</scope>
    <source>
        <strain evidence="2">UH-Slu-Lm8-n1</strain>
    </source>
</reference>
<accession>A0A0D0AB47</accession>